<protein>
    <submittedName>
        <fullName evidence="2">Uncharacterized protein</fullName>
    </submittedName>
</protein>
<feature type="region of interest" description="Disordered" evidence="1">
    <location>
        <begin position="34"/>
        <end position="55"/>
    </location>
</feature>
<comment type="caution">
    <text evidence="2">The sequence shown here is derived from an EMBL/GenBank/DDBJ whole genome shotgun (WGS) entry which is preliminary data.</text>
</comment>
<accession>A0A5B7CG16</accession>
<sequence length="68" mass="7705">MTGCLWVSQSTYQVFEMLNSSLFKNYEDAIRSHFRRQSTHSPSSNPSSLPWSLSSQPTYTLGTQILSS</sequence>
<reference evidence="2 3" key="1">
    <citation type="submission" date="2019-05" db="EMBL/GenBank/DDBJ databases">
        <title>Another draft genome of Portunus trituberculatus and its Hox gene families provides insights of decapod evolution.</title>
        <authorList>
            <person name="Jeong J.-H."/>
            <person name="Song I."/>
            <person name="Kim S."/>
            <person name="Choi T."/>
            <person name="Kim D."/>
            <person name="Ryu S."/>
            <person name="Kim W."/>
        </authorList>
    </citation>
    <scope>NUCLEOTIDE SEQUENCE [LARGE SCALE GENOMIC DNA]</scope>
    <source>
        <tissue evidence="2">Muscle</tissue>
    </source>
</reference>
<organism evidence="2 3">
    <name type="scientific">Portunus trituberculatus</name>
    <name type="common">Swimming crab</name>
    <name type="synonym">Neptunus trituberculatus</name>
    <dbReference type="NCBI Taxonomy" id="210409"/>
    <lineage>
        <taxon>Eukaryota</taxon>
        <taxon>Metazoa</taxon>
        <taxon>Ecdysozoa</taxon>
        <taxon>Arthropoda</taxon>
        <taxon>Crustacea</taxon>
        <taxon>Multicrustacea</taxon>
        <taxon>Malacostraca</taxon>
        <taxon>Eumalacostraca</taxon>
        <taxon>Eucarida</taxon>
        <taxon>Decapoda</taxon>
        <taxon>Pleocyemata</taxon>
        <taxon>Brachyura</taxon>
        <taxon>Eubrachyura</taxon>
        <taxon>Portunoidea</taxon>
        <taxon>Portunidae</taxon>
        <taxon>Portuninae</taxon>
        <taxon>Portunus</taxon>
    </lineage>
</organism>
<evidence type="ECO:0000313" key="3">
    <source>
        <dbReference type="Proteomes" id="UP000324222"/>
    </source>
</evidence>
<name>A0A5B7CG16_PORTR</name>
<keyword evidence="3" id="KW-1185">Reference proteome</keyword>
<feature type="compositionally biased region" description="Low complexity" evidence="1">
    <location>
        <begin position="39"/>
        <end position="55"/>
    </location>
</feature>
<proteinExistence type="predicted"/>
<dbReference type="Proteomes" id="UP000324222">
    <property type="component" value="Unassembled WGS sequence"/>
</dbReference>
<evidence type="ECO:0000313" key="2">
    <source>
        <dbReference type="EMBL" id="MPC08499.1"/>
    </source>
</evidence>
<evidence type="ECO:0000256" key="1">
    <source>
        <dbReference type="SAM" id="MobiDB-lite"/>
    </source>
</evidence>
<dbReference type="AlphaFoldDB" id="A0A5B7CG16"/>
<gene>
    <name evidence="2" type="ORF">E2C01_001086</name>
</gene>
<dbReference type="EMBL" id="VSRR010000032">
    <property type="protein sequence ID" value="MPC08499.1"/>
    <property type="molecule type" value="Genomic_DNA"/>
</dbReference>